<dbReference type="EMBL" id="JBEDUW010000003">
    <property type="protein sequence ID" value="KAK9940322.1"/>
    <property type="molecule type" value="Genomic_DNA"/>
</dbReference>
<evidence type="ECO:0000256" key="1">
    <source>
        <dbReference type="SAM" id="MobiDB-lite"/>
    </source>
</evidence>
<dbReference type="Proteomes" id="UP001457282">
    <property type="component" value="Unassembled WGS sequence"/>
</dbReference>
<protein>
    <submittedName>
        <fullName evidence="2">Uncharacterized protein</fullName>
    </submittedName>
</protein>
<reference evidence="2 3" key="1">
    <citation type="journal article" date="2023" name="G3 (Bethesda)">
        <title>A chromosome-length genome assembly and annotation of blackberry (Rubus argutus, cv. 'Hillquist').</title>
        <authorList>
            <person name="Bruna T."/>
            <person name="Aryal R."/>
            <person name="Dudchenko O."/>
            <person name="Sargent D.J."/>
            <person name="Mead D."/>
            <person name="Buti M."/>
            <person name="Cavallini A."/>
            <person name="Hytonen T."/>
            <person name="Andres J."/>
            <person name="Pham M."/>
            <person name="Weisz D."/>
            <person name="Mascagni F."/>
            <person name="Usai G."/>
            <person name="Natali L."/>
            <person name="Bassil N."/>
            <person name="Fernandez G.E."/>
            <person name="Lomsadze A."/>
            <person name="Armour M."/>
            <person name="Olukolu B."/>
            <person name="Poorten T."/>
            <person name="Britton C."/>
            <person name="Davik J."/>
            <person name="Ashrafi H."/>
            <person name="Aiden E.L."/>
            <person name="Borodovsky M."/>
            <person name="Worthington M."/>
        </authorList>
    </citation>
    <scope>NUCLEOTIDE SEQUENCE [LARGE SCALE GENOMIC DNA]</scope>
    <source>
        <strain evidence="2">PI 553951</strain>
    </source>
</reference>
<proteinExistence type="predicted"/>
<dbReference type="AlphaFoldDB" id="A0AAW1XXQ9"/>
<gene>
    <name evidence="2" type="ORF">M0R45_016990</name>
</gene>
<accession>A0AAW1XXQ9</accession>
<comment type="caution">
    <text evidence="2">The sequence shown here is derived from an EMBL/GenBank/DDBJ whole genome shotgun (WGS) entry which is preliminary data.</text>
</comment>
<keyword evidence="3" id="KW-1185">Reference proteome</keyword>
<feature type="compositionally biased region" description="Basic and acidic residues" evidence="1">
    <location>
        <begin position="47"/>
        <end position="57"/>
    </location>
</feature>
<evidence type="ECO:0000313" key="2">
    <source>
        <dbReference type="EMBL" id="KAK9940322.1"/>
    </source>
</evidence>
<organism evidence="2 3">
    <name type="scientific">Rubus argutus</name>
    <name type="common">Southern blackberry</name>
    <dbReference type="NCBI Taxonomy" id="59490"/>
    <lineage>
        <taxon>Eukaryota</taxon>
        <taxon>Viridiplantae</taxon>
        <taxon>Streptophyta</taxon>
        <taxon>Embryophyta</taxon>
        <taxon>Tracheophyta</taxon>
        <taxon>Spermatophyta</taxon>
        <taxon>Magnoliopsida</taxon>
        <taxon>eudicotyledons</taxon>
        <taxon>Gunneridae</taxon>
        <taxon>Pentapetalae</taxon>
        <taxon>rosids</taxon>
        <taxon>fabids</taxon>
        <taxon>Rosales</taxon>
        <taxon>Rosaceae</taxon>
        <taxon>Rosoideae</taxon>
        <taxon>Rosoideae incertae sedis</taxon>
        <taxon>Rubus</taxon>
    </lineage>
</organism>
<evidence type="ECO:0000313" key="3">
    <source>
        <dbReference type="Proteomes" id="UP001457282"/>
    </source>
</evidence>
<feature type="region of interest" description="Disordered" evidence="1">
    <location>
        <begin position="17"/>
        <end position="96"/>
    </location>
</feature>
<sequence>MVTWREVARLIFARRKMAKVEKTKRDTSGKEKRRKRRGRESQQTGESNRRQSRERRPSQLTESSGHSLVGPVFGTLPARTATFSPFPPPIRRRPAD</sequence>
<name>A0AAW1XXQ9_RUBAR</name>
<feature type="compositionally biased region" description="Basic and acidic residues" evidence="1">
    <location>
        <begin position="18"/>
        <end position="30"/>
    </location>
</feature>